<comment type="caution">
    <text evidence="10">The sequence shown here is derived from an EMBL/GenBank/DDBJ whole genome shotgun (WGS) entry which is preliminary data.</text>
</comment>
<dbReference type="SUPFAM" id="SSF68923">
    <property type="entry name" value="PEP carboxykinase N-terminal domain"/>
    <property type="match status" value="1"/>
</dbReference>
<gene>
    <name evidence="10" type="ORF">CTAYLR_009468</name>
</gene>
<organism evidence="10 11">
    <name type="scientific">Chrysophaeum taylorii</name>
    <dbReference type="NCBI Taxonomy" id="2483200"/>
    <lineage>
        <taxon>Eukaryota</taxon>
        <taxon>Sar</taxon>
        <taxon>Stramenopiles</taxon>
        <taxon>Ochrophyta</taxon>
        <taxon>Pelagophyceae</taxon>
        <taxon>Pelagomonadales</taxon>
        <taxon>Pelagomonadaceae</taxon>
        <taxon>Chrysophaeum</taxon>
    </lineage>
</organism>
<keyword evidence="5" id="KW-0547">Nucleotide-binding</keyword>
<name>A0AAD7U634_9STRA</name>
<keyword evidence="7" id="KW-0067">ATP-binding</keyword>
<evidence type="ECO:0000256" key="9">
    <source>
        <dbReference type="ARBA" id="ARBA00047371"/>
    </source>
</evidence>
<evidence type="ECO:0000256" key="6">
    <source>
        <dbReference type="ARBA" id="ARBA00022793"/>
    </source>
</evidence>
<dbReference type="EC" id="4.1.1.49" evidence="3"/>
<evidence type="ECO:0000256" key="4">
    <source>
        <dbReference type="ARBA" id="ARBA00022432"/>
    </source>
</evidence>
<keyword evidence="4" id="KW-0312">Gluconeogenesis</keyword>
<dbReference type="Gene3D" id="3.90.228.20">
    <property type="match status" value="1"/>
</dbReference>
<dbReference type="Pfam" id="PF01293">
    <property type="entry name" value="PEPCK_ATP"/>
    <property type="match status" value="1"/>
</dbReference>
<dbReference type="GO" id="GO:0005829">
    <property type="term" value="C:cytosol"/>
    <property type="evidence" value="ECO:0007669"/>
    <property type="project" value="TreeGrafter"/>
</dbReference>
<comment type="similarity">
    <text evidence="2">Belongs to the phosphoenolpyruvate carboxykinase (ATP) family.</text>
</comment>
<dbReference type="GO" id="GO:0004612">
    <property type="term" value="F:phosphoenolpyruvate carboxykinase (ATP) activity"/>
    <property type="evidence" value="ECO:0007669"/>
    <property type="project" value="UniProtKB-EC"/>
</dbReference>
<comment type="pathway">
    <text evidence="1">Carbohydrate biosynthesis; gluconeogenesis.</text>
</comment>
<evidence type="ECO:0000256" key="3">
    <source>
        <dbReference type="ARBA" id="ARBA00012363"/>
    </source>
</evidence>
<dbReference type="PIRSF" id="PIRSF006294">
    <property type="entry name" value="PEP_crbxkin"/>
    <property type="match status" value="1"/>
</dbReference>
<protein>
    <recommendedName>
        <fullName evidence="3">phosphoenolpyruvate carboxykinase (ATP)</fullName>
        <ecNumber evidence="3">4.1.1.49</ecNumber>
    </recommendedName>
</protein>
<dbReference type="NCBIfam" id="TIGR00224">
    <property type="entry name" value="pckA"/>
    <property type="match status" value="1"/>
</dbReference>
<dbReference type="PANTHER" id="PTHR30031:SF0">
    <property type="entry name" value="PHOSPHOENOLPYRUVATE CARBOXYKINASE (ATP)"/>
    <property type="match status" value="1"/>
</dbReference>
<keyword evidence="8" id="KW-0456">Lyase</keyword>
<dbReference type="SUPFAM" id="SSF53795">
    <property type="entry name" value="PEP carboxykinase-like"/>
    <property type="match status" value="1"/>
</dbReference>
<evidence type="ECO:0000256" key="2">
    <source>
        <dbReference type="ARBA" id="ARBA00006052"/>
    </source>
</evidence>
<dbReference type="GO" id="GO:0005524">
    <property type="term" value="F:ATP binding"/>
    <property type="evidence" value="ECO:0007669"/>
    <property type="project" value="UniProtKB-KW"/>
</dbReference>
<evidence type="ECO:0000256" key="1">
    <source>
        <dbReference type="ARBA" id="ARBA00004742"/>
    </source>
</evidence>
<dbReference type="PANTHER" id="PTHR30031">
    <property type="entry name" value="PHOSPHOENOLPYRUVATE CARBOXYKINASE ATP"/>
    <property type="match status" value="1"/>
</dbReference>
<dbReference type="NCBIfam" id="NF006821">
    <property type="entry name" value="PRK09344.1-3"/>
    <property type="match status" value="1"/>
</dbReference>
<evidence type="ECO:0000313" key="10">
    <source>
        <dbReference type="EMBL" id="KAJ8599001.1"/>
    </source>
</evidence>
<dbReference type="AlphaFoldDB" id="A0AAD7U634"/>
<evidence type="ECO:0000256" key="7">
    <source>
        <dbReference type="ARBA" id="ARBA00022840"/>
    </source>
</evidence>
<dbReference type="Gene3D" id="3.40.449.10">
    <property type="entry name" value="Phosphoenolpyruvate Carboxykinase, domain 1"/>
    <property type="match status" value="1"/>
</dbReference>
<keyword evidence="6" id="KW-0210">Decarboxylase</keyword>
<dbReference type="Gene3D" id="2.170.8.10">
    <property type="entry name" value="Phosphoenolpyruvate Carboxykinase, domain 2"/>
    <property type="match status" value="1"/>
</dbReference>
<proteinExistence type="inferred from homology"/>
<dbReference type="EMBL" id="JAQMWT010000595">
    <property type="protein sequence ID" value="KAJ8599001.1"/>
    <property type="molecule type" value="Genomic_DNA"/>
</dbReference>
<reference evidence="10" key="1">
    <citation type="submission" date="2023-01" db="EMBL/GenBank/DDBJ databases">
        <title>Metagenome sequencing of chrysophaentin producing Chrysophaeum taylorii.</title>
        <authorList>
            <person name="Davison J."/>
            <person name="Bewley C."/>
        </authorList>
    </citation>
    <scope>NUCLEOTIDE SEQUENCE</scope>
    <source>
        <strain evidence="10">NIES-1699</strain>
    </source>
</reference>
<dbReference type="GO" id="GO:0006094">
    <property type="term" value="P:gluconeogenesis"/>
    <property type="evidence" value="ECO:0007669"/>
    <property type="project" value="UniProtKB-KW"/>
</dbReference>
<evidence type="ECO:0000256" key="5">
    <source>
        <dbReference type="ARBA" id="ARBA00022741"/>
    </source>
</evidence>
<dbReference type="InterPro" id="IPR013035">
    <property type="entry name" value="PEP_carboxykinase_C"/>
</dbReference>
<dbReference type="Proteomes" id="UP001230188">
    <property type="component" value="Unassembled WGS sequence"/>
</dbReference>
<evidence type="ECO:0000256" key="8">
    <source>
        <dbReference type="ARBA" id="ARBA00023239"/>
    </source>
</evidence>
<accession>A0AAD7U634</accession>
<dbReference type="HAMAP" id="MF_00453">
    <property type="entry name" value="PEPCK_ATP"/>
    <property type="match status" value="1"/>
</dbReference>
<evidence type="ECO:0000313" key="11">
    <source>
        <dbReference type="Proteomes" id="UP001230188"/>
    </source>
</evidence>
<dbReference type="NCBIfam" id="NF006820">
    <property type="entry name" value="PRK09344.1-2"/>
    <property type="match status" value="1"/>
</dbReference>
<keyword evidence="11" id="KW-1185">Reference proteome</keyword>
<dbReference type="InterPro" id="IPR001272">
    <property type="entry name" value="PEP_carboxykinase_ATP"/>
</dbReference>
<sequence length="578" mass="63773">MRVAWATRSALAARRLVSSSSAYVVGDKFGCATVQLKAERLPELGAHSPPVHHNLGYDAIFDLEQGEECRLTAQGAMAVDTGAFTGRSPKDKYVVDEASSRHKVWWGEVNQPMPETVFNELHDKVLEHLAGKRELFVFDGFAGANPKSTLKLRVVAAKAWQHHFCRNMFIRPKKPVAPIAAFEPQFTIYCASDFTNDAWQRHGLNSDAFVAFHLGRRVAIIGGTSYAGEMKKGIFSVMNYFKPLDNVLTMHCSANVGKHKGDVALFFGTSGTGKTTLSTDPERPIVGDDEHGWGDDGIFNIEGGCYAKVINLSPEDEPLIYGAIKRNALLENVDIRDEDGTVDYRSARKTANTRVSYPITHIPNRVHKSVAGHPNRILFLACDVFGVLPPVSKLTSDQAMYHFLSGFSAKIAGTERGVKQPVPTFSACFGSAFLTLPPTTYAKMLGDKMRQHQCQAYLVNTGWAGGNPDQGGKRMPIATTRALVNAIFNDALDHDAYTHHPVLNLHVPDAVLLPDGTRDENFDHTLLHPWEAWTNREDYEDAANNLARLFVDNFKQFTSSSKDATFDFSAHGPQPRGN</sequence>
<dbReference type="InterPro" id="IPR008210">
    <property type="entry name" value="PEP_carboxykinase_N"/>
</dbReference>
<comment type="catalytic activity">
    <reaction evidence="9">
        <text>oxaloacetate + ATP = phosphoenolpyruvate + ADP + CO2</text>
        <dbReference type="Rhea" id="RHEA:18617"/>
        <dbReference type="ChEBI" id="CHEBI:16452"/>
        <dbReference type="ChEBI" id="CHEBI:16526"/>
        <dbReference type="ChEBI" id="CHEBI:30616"/>
        <dbReference type="ChEBI" id="CHEBI:58702"/>
        <dbReference type="ChEBI" id="CHEBI:456216"/>
        <dbReference type="EC" id="4.1.1.49"/>
    </reaction>
</comment>